<organism evidence="2 3">
    <name type="scientific">Vibrio sinensis</name>
    <dbReference type="NCBI Taxonomy" id="2302434"/>
    <lineage>
        <taxon>Bacteria</taxon>
        <taxon>Pseudomonadati</taxon>
        <taxon>Pseudomonadota</taxon>
        <taxon>Gammaproteobacteria</taxon>
        <taxon>Vibrionales</taxon>
        <taxon>Vibrionaceae</taxon>
        <taxon>Vibrio</taxon>
    </lineage>
</organism>
<protein>
    <submittedName>
        <fullName evidence="2">Uncharacterized protein</fullName>
    </submittedName>
</protein>
<evidence type="ECO:0000256" key="1">
    <source>
        <dbReference type="SAM" id="Phobius"/>
    </source>
</evidence>
<proteinExistence type="predicted"/>
<gene>
    <name evidence="2" type="ORF">DZ860_23455</name>
</gene>
<dbReference type="Proteomes" id="UP000273252">
    <property type="component" value="Unassembled WGS sequence"/>
</dbReference>
<keyword evidence="1" id="KW-1133">Transmembrane helix</keyword>
<keyword evidence="3" id="KW-1185">Reference proteome</keyword>
<sequence>MVYQLHSNAYCHVIGLTFIKLNWLFFHYLILNILFTADVTKYSIRFIGAWFLKNNSSMFCEIKAI</sequence>
<name>A0A3A6QFU2_9VIBR</name>
<accession>A0A3A6QFU2</accession>
<reference evidence="2 3" key="1">
    <citation type="submission" date="2018-08" db="EMBL/GenBank/DDBJ databases">
        <title>Vibrio isolated from the Eastern China Marginal Seas.</title>
        <authorList>
            <person name="Li Y."/>
        </authorList>
    </citation>
    <scope>NUCLEOTIDE SEQUENCE [LARGE SCALE GENOMIC DNA]</scope>
    <source>
        <strain evidence="2 3">BEI233</strain>
    </source>
</reference>
<feature type="transmembrane region" description="Helical" evidence="1">
    <location>
        <begin position="12"/>
        <end position="35"/>
    </location>
</feature>
<keyword evidence="1" id="KW-0812">Transmembrane</keyword>
<dbReference type="EMBL" id="QVMU01000054">
    <property type="protein sequence ID" value="RJX64742.1"/>
    <property type="molecule type" value="Genomic_DNA"/>
</dbReference>
<comment type="caution">
    <text evidence="2">The sequence shown here is derived from an EMBL/GenBank/DDBJ whole genome shotgun (WGS) entry which is preliminary data.</text>
</comment>
<keyword evidence="1" id="KW-0472">Membrane</keyword>
<dbReference type="AlphaFoldDB" id="A0A3A6QFU2"/>
<evidence type="ECO:0000313" key="2">
    <source>
        <dbReference type="EMBL" id="RJX64742.1"/>
    </source>
</evidence>
<evidence type="ECO:0000313" key="3">
    <source>
        <dbReference type="Proteomes" id="UP000273252"/>
    </source>
</evidence>